<evidence type="ECO:0000313" key="3">
    <source>
        <dbReference type="Proteomes" id="UP000549882"/>
    </source>
</evidence>
<dbReference type="RefSeq" id="WP_107109384.1">
    <property type="nucleotide sequence ID" value="NZ_JACHBI010000002.1"/>
</dbReference>
<dbReference type="InterPro" id="IPR036390">
    <property type="entry name" value="WH_DNA-bd_sf"/>
</dbReference>
<dbReference type="InterPro" id="IPR000835">
    <property type="entry name" value="HTH_MarR-typ"/>
</dbReference>
<dbReference type="GO" id="GO:0003677">
    <property type="term" value="F:DNA binding"/>
    <property type="evidence" value="ECO:0007669"/>
    <property type="project" value="UniProtKB-KW"/>
</dbReference>
<organism evidence="2 3">
    <name type="scientific">Rhizobium paranaense</name>
    <dbReference type="NCBI Taxonomy" id="1650438"/>
    <lineage>
        <taxon>Bacteria</taxon>
        <taxon>Pseudomonadati</taxon>
        <taxon>Pseudomonadota</taxon>
        <taxon>Alphaproteobacteria</taxon>
        <taxon>Hyphomicrobiales</taxon>
        <taxon>Rhizobiaceae</taxon>
        <taxon>Rhizobium/Agrobacterium group</taxon>
        <taxon>Rhizobium</taxon>
    </lineage>
</organism>
<proteinExistence type="predicted"/>
<accession>A0A7W9D0E7</accession>
<dbReference type="Pfam" id="PF12802">
    <property type="entry name" value="MarR_2"/>
    <property type="match status" value="1"/>
</dbReference>
<dbReference type="PANTHER" id="PTHR33164">
    <property type="entry name" value="TRANSCRIPTIONAL REGULATOR, MARR FAMILY"/>
    <property type="match status" value="1"/>
</dbReference>
<dbReference type="Gene3D" id="1.10.10.10">
    <property type="entry name" value="Winged helix-like DNA-binding domain superfamily/Winged helix DNA-binding domain"/>
    <property type="match status" value="1"/>
</dbReference>
<name>A0A7W9D0E7_9HYPH</name>
<sequence>MEKCAPSHPPLGLLLRLMHQHWTQAVEAALEEAGFGDIRPSHANVFTFARPEGIQVSELTKLAHVRKQTMTQAVEELERLGYVERRPDPNDRRGRLVFLTERGKGVRPIAMATGRLVDERWAEIAGSEEIEQIKNALQRLLGKLQRGDTTIGPGEHGEQAGS</sequence>
<comment type="caution">
    <text evidence="2">The sequence shown here is derived from an EMBL/GenBank/DDBJ whole genome shotgun (WGS) entry which is preliminary data.</text>
</comment>
<dbReference type="SUPFAM" id="SSF46785">
    <property type="entry name" value="Winged helix' DNA-binding domain"/>
    <property type="match status" value="1"/>
</dbReference>
<dbReference type="SMART" id="SM00347">
    <property type="entry name" value="HTH_MARR"/>
    <property type="match status" value="1"/>
</dbReference>
<dbReference type="PANTHER" id="PTHR33164:SF99">
    <property type="entry name" value="MARR FAMILY REGULATORY PROTEIN"/>
    <property type="match status" value="1"/>
</dbReference>
<dbReference type="AlphaFoldDB" id="A0A7W9D0E7"/>
<protein>
    <submittedName>
        <fullName evidence="2">DNA-binding MarR family transcriptional regulator</fullName>
    </submittedName>
</protein>
<dbReference type="InterPro" id="IPR036388">
    <property type="entry name" value="WH-like_DNA-bd_sf"/>
</dbReference>
<dbReference type="GO" id="GO:0003700">
    <property type="term" value="F:DNA-binding transcription factor activity"/>
    <property type="evidence" value="ECO:0007669"/>
    <property type="project" value="InterPro"/>
</dbReference>
<dbReference type="PROSITE" id="PS50995">
    <property type="entry name" value="HTH_MARR_2"/>
    <property type="match status" value="1"/>
</dbReference>
<evidence type="ECO:0000313" key="2">
    <source>
        <dbReference type="EMBL" id="MBB5573184.1"/>
    </source>
</evidence>
<dbReference type="PRINTS" id="PR00598">
    <property type="entry name" value="HTHMARR"/>
</dbReference>
<dbReference type="GO" id="GO:0006950">
    <property type="term" value="P:response to stress"/>
    <property type="evidence" value="ECO:0007669"/>
    <property type="project" value="TreeGrafter"/>
</dbReference>
<gene>
    <name evidence="2" type="ORF">GGD50_001788</name>
</gene>
<dbReference type="Proteomes" id="UP000549882">
    <property type="component" value="Unassembled WGS sequence"/>
</dbReference>
<keyword evidence="2" id="KW-0238">DNA-binding</keyword>
<feature type="domain" description="HTH marR-type" evidence="1">
    <location>
        <begin position="8"/>
        <end position="142"/>
    </location>
</feature>
<dbReference type="EMBL" id="JACHBI010000002">
    <property type="protein sequence ID" value="MBB5573184.1"/>
    <property type="molecule type" value="Genomic_DNA"/>
</dbReference>
<dbReference type="InterPro" id="IPR039422">
    <property type="entry name" value="MarR/SlyA-like"/>
</dbReference>
<reference evidence="2 3" key="1">
    <citation type="submission" date="2020-08" db="EMBL/GenBank/DDBJ databases">
        <title>Genomic Encyclopedia of Type Strains, Phase IV (KMG-V): Genome sequencing to study the core and pangenomes of soil and plant-associated prokaryotes.</title>
        <authorList>
            <person name="Whitman W."/>
        </authorList>
    </citation>
    <scope>NUCLEOTIDE SEQUENCE [LARGE SCALE GENOMIC DNA]</scope>
    <source>
        <strain evidence="2 3">SEMIA 4064</strain>
    </source>
</reference>
<keyword evidence="3" id="KW-1185">Reference proteome</keyword>
<evidence type="ECO:0000259" key="1">
    <source>
        <dbReference type="PROSITE" id="PS50995"/>
    </source>
</evidence>